<evidence type="ECO:0000313" key="1">
    <source>
        <dbReference type="EMBL" id="PXX10322.1"/>
    </source>
</evidence>
<accession>A0A318HJM4</accession>
<sequence length="280" mass="31000">MIRSILKDEVCVVDSWQTESAPVKEGVINLGGISAPWLANELDNHGVVQLRDVFSDQWLEALRVWVTDHIADHGEGDFLIAEADHELGSPAHQLVSDPALRELFSETASLRWPKGGSGHDIRCAIPVRASSGPKARSNLFHYDASVLTMVVPIFLPRGVIGNCGELAAIGNKRPFRHFVGSHLVDTVLTHNSLYRGHLAKKVLDAPENYLVAFQPGDACVFWGYRTLHGNLVCAPGLIRATLVLQYGEVHPDNRVLKLAWRFSRSRRDLSDFQYVPADAE</sequence>
<protein>
    <recommendedName>
        <fullName evidence="3">Phytanoyl-CoA dioxygenase</fullName>
    </recommendedName>
</protein>
<dbReference type="AlphaFoldDB" id="A0A318HJM4"/>
<evidence type="ECO:0008006" key="3">
    <source>
        <dbReference type="Google" id="ProtNLM"/>
    </source>
</evidence>
<dbReference type="EMBL" id="QJJU01000004">
    <property type="protein sequence ID" value="PXX10322.1"/>
    <property type="molecule type" value="Genomic_DNA"/>
</dbReference>
<gene>
    <name evidence="1" type="ORF">C8E89_104118</name>
</gene>
<comment type="caution">
    <text evidence="1">The sequence shown here is derived from an EMBL/GenBank/DDBJ whole genome shotgun (WGS) entry which is preliminary data.</text>
</comment>
<reference evidence="2" key="1">
    <citation type="submission" date="2018-05" db="EMBL/GenBank/DDBJ databases">
        <authorList>
            <person name="Deangelis K."/>
            <person name="Huntemann M."/>
            <person name="Clum A."/>
            <person name="Pillay M."/>
            <person name="Palaniappan K."/>
            <person name="Varghese N."/>
            <person name="Mikhailova N."/>
            <person name="Stamatis D."/>
            <person name="Reddy T."/>
            <person name="Daum C."/>
            <person name="Shapiro N."/>
            <person name="Ivanova N."/>
            <person name="Kyrpides N."/>
            <person name="Woyke T."/>
        </authorList>
    </citation>
    <scope>NUCLEOTIDE SEQUENCE [LARGE SCALE GENOMIC DNA]</scope>
    <source>
        <strain evidence="2">GAS496</strain>
    </source>
</reference>
<name>A0A318HJM4_9MYCO</name>
<dbReference type="SUPFAM" id="SSF51197">
    <property type="entry name" value="Clavaminate synthase-like"/>
    <property type="match status" value="1"/>
</dbReference>
<dbReference type="OrthoDB" id="4732009at2"/>
<organism evidence="1 2">
    <name type="scientific">Mycolicibacterium moriokaense</name>
    <dbReference type="NCBI Taxonomy" id="39691"/>
    <lineage>
        <taxon>Bacteria</taxon>
        <taxon>Bacillati</taxon>
        <taxon>Actinomycetota</taxon>
        <taxon>Actinomycetes</taxon>
        <taxon>Mycobacteriales</taxon>
        <taxon>Mycobacteriaceae</taxon>
        <taxon>Mycolicibacterium</taxon>
    </lineage>
</organism>
<keyword evidence="2" id="KW-1185">Reference proteome</keyword>
<dbReference type="Proteomes" id="UP000247781">
    <property type="component" value="Unassembled WGS sequence"/>
</dbReference>
<evidence type="ECO:0000313" key="2">
    <source>
        <dbReference type="Proteomes" id="UP000247781"/>
    </source>
</evidence>
<reference evidence="1 2" key="2">
    <citation type="submission" date="2018-06" db="EMBL/GenBank/DDBJ databases">
        <title>Sequencing of bacterial isolates from soil warming experiment in Harvard Forest, Massachusetts, USA.</title>
        <authorList>
            <person name="Deangelis K.PhD."/>
        </authorList>
    </citation>
    <scope>NUCLEOTIDE SEQUENCE [LARGE SCALE GENOMIC DNA]</scope>
    <source>
        <strain evidence="1 2">GAS496</strain>
    </source>
</reference>
<proteinExistence type="predicted"/>